<reference evidence="1" key="1">
    <citation type="journal article" date="2022" name="Int. J. Mol. Sci.">
        <title>Draft Genome of Tanacetum Coccineum: Genomic Comparison of Closely Related Tanacetum-Family Plants.</title>
        <authorList>
            <person name="Yamashiro T."/>
            <person name="Shiraishi A."/>
            <person name="Nakayama K."/>
            <person name="Satake H."/>
        </authorList>
    </citation>
    <scope>NUCLEOTIDE SEQUENCE</scope>
</reference>
<evidence type="ECO:0000313" key="2">
    <source>
        <dbReference type="Proteomes" id="UP001151760"/>
    </source>
</evidence>
<organism evidence="1 2">
    <name type="scientific">Tanacetum coccineum</name>
    <dbReference type="NCBI Taxonomy" id="301880"/>
    <lineage>
        <taxon>Eukaryota</taxon>
        <taxon>Viridiplantae</taxon>
        <taxon>Streptophyta</taxon>
        <taxon>Embryophyta</taxon>
        <taxon>Tracheophyta</taxon>
        <taxon>Spermatophyta</taxon>
        <taxon>Magnoliopsida</taxon>
        <taxon>eudicotyledons</taxon>
        <taxon>Gunneridae</taxon>
        <taxon>Pentapetalae</taxon>
        <taxon>asterids</taxon>
        <taxon>campanulids</taxon>
        <taxon>Asterales</taxon>
        <taxon>Asteraceae</taxon>
        <taxon>Asteroideae</taxon>
        <taxon>Anthemideae</taxon>
        <taxon>Anthemidinae</taxon>
        <taxon>Tanacetum</taxon>
    </lineage>
</organism>
<dbReference type="Proteomes" id="UP001151760">
    <property type="component" value="Unassembled WGS sequence"/>
</dbReference>
<accession>A0ABQ5ALN1</accession>
<dbReference type="PANTHER" id="PTHR11439">
    <property type="entry name" value="GAG-POL-RELATED RETROTRANSPOSON"/>
    <property type="match status" value="1"/>
</dbReference>
<keyword evidence="2" id="KW-1185">Reference proteome</keyword>
<reference evidence="1" key="2">
    <citation type="submission" date="2022-01" db="EMBL/GenBank/DDBJ databases">
        <authorList>
            <person name="Yamashiro T."/>
            <person name="Shiraishi A."/>
            <person name="Satake H."/>
            <person name="Nakayama K."/>
        </authorList>
    </citation>
    <scope>NUCLEOTIDE SEQUENCE</scope>
</reference>
<proteinExistence type="predicted"/>
<evidence type="ECO:0008006" key="3">
    <source>
        <dbReference type="Google" id="ProtNLM"/>
    </source>
</evidence>
<comment type="caution">
    <text evidence="1">The sequence shown here is derived from an EMBL/GenBank/DDBJ whole genome shotgun (WGS) entry which is preliminary data.</text>
</comment>
<name>A0ABQ5ALN1_9ASTR</name>
<protein>
    <recommendedName>
        <fullName evidence="3">Zinc finger, CCHC-type</fullName>
    </recommendedName>
</protein>
<dbReference type="PANTHER" id="PTHR11439:SF521">
    <property type="entry name" value="RNA-DIRECTED DNA POLYMERASE"/>
    <property type="match status" value="1"/>
</dbReference>
<gene>
    <name evidence="1" type="ORF">Tco_0823282</name>
</gene>
<dbReference type="CDD" id="cd09272">
    <property type="entry name" value="RNase_HI_RT_Ty1"/>
    <property type="match status" value="1"/>
</dbReference>
<sequence>MDVKKNLLNGELDEGVYMNQHQGFSMPDNENKEISQSHYIEKVLKKFNYFDCTLVSTPKDTSEKLMPNNGQAISQLEYSRVIGCLMYAMTCTRPDIAFVVGKLSRYTNNSGTQHWQEIQWISTTKENSSTSGWVFLLYSGAISWASKKQTCISGSIMESEFVALAAAGKEAELLRNLILKISVWSKPIAPISIHCDSAATLAKAYSQMYNGKSRHLGIRHSMIRELITNRVVSIKFVRFQQNLVDHLMKGLARDLVIKSTEGMELKSN</sequence>
<dbReference type="EMBL" id="BQNB010012323">
    <property type="protein sequence ID" value="GJT02113.1"/>
    <property type="molecule type" value="Genomic_DNA"/>
</dbReference>
<evidence type="ECO:0000313" key="1">
    <source>
        <dbReference type="EMBL" id="GJT02113.1"/>
    </source>
</evidence>